<accession>R7UPY2</accession>
<protein>
    <recommendedName>
        <fullName evidence="3 14">NADH dehydrogenase [ubiquinone] 1 alpha subcomplex subunit 13</fullName>
    </recommendedName>
</protein>
<dbReference type="GO" id="GO:0045271">
    <property type="term" value="C:respiratory chain complex I"/>
    <property type="evidence" value="ECO:0007669"/>
    <property type="project" value="UniProtKB-UniRule"/>
</dbReference>
<evidence type="ECO:0000256" key="1">
    <source>
        <dbReference type="ARBA" id="ARBA00004298"/>
    </source>
</evidence>
<keyword evidence="6 14" id="KW-0812">Transmembrane</keyword>
<comment type="subcellular location">
    <subcellularLocation>
        <location evidence="1 14">Mitochondrion inner membrane</location>
        <topology evidence="1 14">Single-pass membrane protein</topology>
        <orientation evidence="1 14">Matrix side</orientation>
    </subcellularLocation>
</comment>
<keyword evidence="10 14" id="KW-0496">Mitochondrion</keyword>
<dbReference type="GO" id="GO:0005743">
    <property type="term" value="C:mitochondrial inner membrane"/>
    <property type="evidence" value="ECO:0007669"/>
    <property type="project" value="UniProtKB-SubCell"/>
</dbReference>
<comment type="function">
    <text evidence="12">Accessory subunit of the mitochondrial membrane respiratory chain NADH dehydrogenase (Complex I), that is believed not to be involved in catalysis. Complex I functions in the transfer of electrons from NADH to the respiratory chain. The immediate electron acceptor for the enzyme is believed to be ubiquinone. Involved in the interferon/all-trans-retinoic acid (IFN/RA) induced cell death. This apoptotic activity is inhibited by interaction with viral IRF1. Prevents the transactivation of STAT3 target genes. May play a role in CARD15-mediated innate mucosal responses and serve to regulate intestinal epithelial cell responses to microbes.</text>
</comment>
<keyword evidence="7 14" id="KW-0999">Mitochondrion inner membrane</keyword>
<evidence type="ECO:0000256" key="12">
    <source>
        <dbReference type="ARBA" id="ARBA00045908"/>
    </source>
</evidence>
<dbReference type="InterPro" id="IPR009346">
    <property type="entry name" value="GRIM-19"/>
</dbReference>
<evidence type="ECO:0000256" key="3">
    <source>
        <dbReference type="ARBA" id="ARBA00018192"/>
    </source>
</evidence>
<evidence type="ECO:0000313" key="16">
    <source>
        <dbReference type="EnsemblMetazoa" id="CapteP168607"/>
    </source>
</evidence>
<evidence type="ECO:0000256" key="4">
    <source>
        <dbReference type="ARBA" id="ARBA00022448"/>
    </source>
</evidence>
<comment type="similarity">
    <text evidence="2 14">Belongs to the complex I NDUFA13 subunit family.</text>
</comment>
<evidence type="ECO:0000256" key="8">
    <source>
        <dbReference type="ARBA" id="ARBA00022982"/>
    </source>
</evidence>
<reference evidence="17" key="1">
    <citation type="submission" date="2012-12" db="EMBL/GenBank/DDBJ databases">
        <authorList>
            <person name="Hellsten U."/>
            <person name="Grimwood J."/>
            <person name="Chapman J.A."/>
            <person name="Shapiro H."/>
            <person name="Aerts A."/>
            <person name="Otillar R.P."/>
            <person name="Terry A.Y."/>
            <person name="Boore J.L."/>
            <person name="Simakov O."/>
            <person name="Marletaz F."/>
            <person name="Cho S.-J."/>
            <person name="Edsinger-Gonzales E."/>
            <person name="Havlak P."/>
            <person name="Kuo D.-H."/>
            <person name="Larsson T."/>
            <person name="Lv J."/>
            <person name="Arendt D."/>
            <person name="Savage R."/>
            <person name="Osoegawa K."/>
            <person name="de Jong P."/>
            <person name="Lindberg D.R."/>
            <person name="Seaver E.C."/>
            <person name="Weisblat D.A."/>
            <person name="Putnam N.H."/>
            <person name="Grigoriev I.V."/>
            <person name="Rokhsar D.S."/>
        </authorList>
    </citation>
    <scope>NUCLEOTIDE SEQUENCE</scope>
    <source>
        <strain evidence="17">I ESC-2004</strain>
    </source>
</reference>
<evidence type="ECO:0000256" key="2">
    <source>
        <dbReference type="ARBA" id="ARBA00007312"/>
    </source>
</evidence>
<dbReference type="EnsemblMetazoa" id="CapteT168607">
    <property type="protein sequence ID" value="CapteP168607"/>
    <property type="gene ID" value="CapteG168607"/>
</dbReference>
<evidence type="ECO:0000256" key="5">
    <source>
        <dbReference type="ARBA" id="ARBA00022660"/>
    </source>
</evidence>
<dbReference type="FunCoup" id="R7UPY2">
    <property type="interactions" value="882"/>
</dbReference>
<dbReference type="EMBL" id="AMQN01006802">
    <property type="status" value="NOT_ANNOTATED_CDS"/>
    <property type="molecule type" value="Genomic_DNA"/>
</dbReference>
<keyword evidence="4 14" id="KW-0813">Transport</keyword>
<evidence type="ECO:0000313" key="15">
    <source>
        <dbReference type="EMBL" id="ELU08255.1"/>
    </source>
</evidence>
<evidence type="ECO:0000256" key="10">
    <source>
        <dbReference type="ARBA" id="ARBA00023128"/>
    </source>
</evidence>
<evidence type="ECO:0000256" key="11">
    <source>
        <dbReference type="ARBA" id="ARBA00023136"/>
    </source>
</evidence>
<gene>
    <name evidence="15" type="ORF">CAPTEDRAFT_168607</name>
</gene>
<dbReference type="HOGENOM" id="CLU_119720_0_1_1"/>
<evidence type="ECO:0000256" key="7">
    <source>
        <dbReference type="ARBA" id="ARBA00022792"/>
    </source>
</evidence>
<comment type="function">
    <text evidence="14">Complex I functions in the transfer of electrons from NADH to the respiratory chain. Accessory subunit of the mitochondrial membrane respiratory chain NADH dehydrogenase (Complex I), that is believed not to be involved in catalysis.</text>
</comment>
<dbReference type="PANTHER" id="PTHR12966">
    <property type="entry name" value="NADH DEHYDROGENASE UBIQUINONE 1 ALPHA SUBCOMPLEX SUBUNIT 13"/>
    <property type="match status" value="1"/>
</dbReference>
<proteinExistence type="inferred from homology"/>
<dbReference type="PANTHER" id="PTHR12966:SF0">
    <property type="entry name" value="NADH DEHYDROGENASE [UBIQUINONE] 1 ALPHA SUBCOMPLEX SUBUNIT 13"/>
    <property type="match status" value="1"/>
</dbReference>
<sequence>MAAKFRQEMPPPGGYGGVEWSQKLAKAKLSGYRTFGLMAAIGIPAWTYFGYQTTKYRDVRREMTDARIAMEPLYAAEQHRMYLKQLRKNRDDENELMKDRPDWETGKWEGKALYHNKAGRFIPAPLEEYYAHSDALSAQRRYLDHMKH</sequence>
<reference evidence="15 17" key="2">
    <citation type="journal article" date="2013" name="Nature">
        <title>Insights into bilaterian evolution from three spiralian genomes.</title>
        <authorList>
            <person name="Simakov O."/>
            <person name="Marletaz F."/>
            <person name="Cho S.J."/>
            <person name="Edsinger-Gonzales E."/>
            <person name="Havlak P."/>
            <person name="Hellsten U."/>
            <person name="Kuo D.H."/>
            <person name="Larsson T."/>
            <person name="Lv J."/>
            <person name="Arendt D."/>
            <person name="Savage R."/>
            <person name="Osoegawa K."/>
            <person name="de Jong P."/>
            <person name="Grimwood J."/>
            <person name="Chapman J.A."/>
            <person name="Shapiro H."/>
            <person name="Aerts A."/>
            <person name="Otillar R.P."/>
            <person name="Terry A.Y."/>
            <person name="Boore J.L."/>
            <person name="Grigoriev I.V."/>
            <person name="Lindberg D.R."/>
            <person name="Seaver E.C."/>
            <person name="Weisblat D.A."/>
            <person name="Putnam N.H."/>
            <person name="Rokhsar D.S."/>
        </authorList>
    </citation>
    <scope>NUCLEOTIDE SEQUENCE</scope>
    <source>
        <strain evidence="15 17">I ESC-2004</strain>
    </source>
</reference>
<evidence type="ECO:0000256" key="14">
    <source>
        <dbReference type="RuleBase" id="RU368034"/>
    </source>
</evidence>
<keyword evidence="17" id="KW-1185">Reference proteome</keyword>
<dbReference type="EMBL" id="KB299181">
    <property type="protein sequence ID" value="ELU08255.1"/>
    <property type="molecule type" value="Genomic_DNA"/>
</dbReference>
<keyword evidence="8 14" id="KW-0249">Electron transport</keyword>
<name>R7UPY2_CAPTE</name>
<dbReference type="OMA" id="YGIREQH"/>
<dbReference type="Proteomes" id="UP000014760">
    <property type="component" value="Unassembled WGS sequence"/>
</dbReference>
<evidence type="ECO:0000313" key="17">
    <source>
        <dbReference type="Proteomes" id="UP000014760"/>
    </source>
</evidence>
<keyword evidence="5 14" id="KW-0679">Respiratory chain</keyword>
<evidence type="ECO:0000256" key="13">
    <source>
        <dbReference type="ARBA" id="ARBA00046797"/>
    </source>
</evidence>
<organism evidence="15">
    <name type="scientific">Capitella teleta</name>
    <name type="common">Polychaete worm</name>
    <dbReference type="NCBI Taxonomy" id="283909"/>
    <lineage>
        <taxon>Eukaryota</taxon>
        <taxon>Metazoa</taxon>
        <taxon>Spiralia</taxon>
        <taxon>Lophotrochozoa</taxon>
        <taxon>Annelida</taxon>
        <taxon>Polychaeta</taxon>
        <taxon>Sedentaria</taxon>
        <taxon>Scolecida</taxon>
        <taxon>Capitellidae</taxon>
        <taxon>Capitella</taxon>
    </lineage>
</organism>
<evidence type="ECO:0000256" key="9">
    <source>
        <dbReference type="ARBA" id="ARBA00022989"/>
    </source>
</evidence>
<dbReference type="Pfam" id="PF06212">
    <property type="entry name" value="GRIM-19"/>
    <property type="match status" value="1"/>
</dbReference>
<dbReference type="STRING" id="283909.R7UPY2"/>
<comment type="subunit">
    <text evidence="13">Complex I is composed of 45 different subunits. Interacts with CARD15, but not with CARD4. Interacts with STAT3, but not with STAT1, STAT2 and STAT5A. Interacts with OLFM4.</text>
</comment>
<keyword evidence="9 14" id="KW-1133">Transmembrane helix</keyword>
<evidence type="ECO:0000256" key="6">
    <source>
        <dbReference type="ARBA" id="ARBA00022692"/>
    </source>
</evidence>
<reference evidence="16" key="3">
    <citation type="submission" date="2015-06" db="UniProtKB">
        <authorList>
            <consortium name="EnsemblMetazoa"/>
        </authorList>
    </citation>
    <scope>IDENTIFICATION</scope>
</reference>
<dbReference type="AlphaFoldDB" id="R7UPY2"/>
<dbReference type="OrthoDB" id="3308at2759"/>
<feature type="transmembrane region" description="Helical" evidence="14">
    <location>
        <begin position="32"/>
        <end position="51"/>
    </location>
</feature>
<keyword evidence="11 14" id="KW-0472">Membrane</keyword>